<evidence type="ECO:0000313" key="8">
    <source>
        <dbReference type="EMBL" id="RRS06101.1"/>
    </source>
</evidence>
<dbReference type="Proteomes" id="UP000269265">
    <property type="component" value="Unassembled WGS sequence"/>
</dbReference>
<comment type="caution">
    <text evidence="8">The sequence shown here is derived from an EMBL/GenBank/DDBJ whole genome shotgun (WGS) entry which is preliminary data.</text>
</comment>
<dbReference type="PIRSF" id="PIRSF000137">
    <property type="entry name" value="Alcohol_oxidase"/>
    <property type="match status" value="1"/>
</dbReference>
<proteinExistence type="inferred from homology"/>
<sequence length="548" mass="59512">MKTVTPFKPDEVFDVIVVGGGTAGSVLGGRLSADPGLRVAVLEAGGAGDSWVVRTPAAAVAMLPTRLNNYAFETVPQAGLDGRRGYQPRGRMLGGCSGMNAMVYIRGHASDYDQWASLGNPGWSYADLLPYFRRSEDNDTFEDAFHGRGGPLPVSALRTGNPFHAHFLQAAREAGFPLNDDFNGATQEGLGPYQVMQRNGERWSAARCFLHPHIGQRPNLSVRTGMQVTGLLFDERRVVGVEAVYQGRLVRLRARREVVLSAGVFLSPQLLMLSGIGPGEQLQRLGIAVRHHLPGVGENLQDHPDFIFAYRARSLDLMGFSPAGLWRTAREIGRYVRHRTGAISSNYAEAGGFLKTDPSLAVPDLQLHFVVSIAEDHARRLHGAHGYSCHVCLLRPRSRGRVSLRNPNALEAPDIDPAFFSHPMDLEDMVRGYKVTRRLMDAPALASRRQADLFTHGIDTDEQIRAVLRARTDSVYHPVGTCRMGPDALAVVDAQLRVHGMEGLRVVDASVMPTLVGGNTQAAVVAIAEKAADLIMGRVQAQAGPMAA</sequence>
<dbReference type="InterPro" id="IPR012132">
    <property type="entry name" value="GMC_OxRdtase"/>
</dbReference>
<dbReference type="InterPro" id="IPR000172">
    <property type="entry name" value="GMC_OxRdtase_N"/>
</dbReference>
<dbReference type="PANTHER" id="PTHR11552:SF147">
    <property type="entry name" value="CHOLINE DEHYDROGENASE, MITOCHONDRIAL"/>
    <property type="match status" value="1"/>
</dbReference>
<evidence type="ECO:0000256" key="1">
    <source>
        <dbReference type="ARBA" id="ARBA00001974"/>
    </source>
</evidence>
<feature type="domain" description="Glucose-methanol-choline oxidoreductase C-terminal" evidence="7">
    <location>
        <begin position="396"/>
        <end position="528"/>
    </location>
</feature>
<dbReference type="Gene3D" id="3.50.50.60">
    <property type="entry name" value="FAD/NAD(P)-binding domain"/>
    <property type="match status" value="1"/>
</dbReference>
<dbReference type="SUPFAM" id="SSF54373">
    <property type="entry name" value="FAD-linked reductases, C-terminal domain"/>
    <property type="match status" value="1"/>
</dbReference>
<feature type="binding site" evidence="5">
    <location>
        <begin position="100"/>
        <end position="103"/>
    </location>
    <ligand>
        <name>FAD</name>
        <dbReference type="ChEBI" id="CHEBI:57692"/>
    </ligand>
</feature>
<evidence type="ECO:0000259" key="7">
    <source>
        <dbReference type="Pfam" id="PF05199"/>
    </source>
</evidence>
<protein>
    <submittedName>
        <fullName evidence="8">Glucose-methanol-choline oxidoreductase</fullName>
    </submittedName>
</protein>
<evidence type="ECO:0000313" key="9">
    <source>
        <dbReference type="Proteomes" id="UP000269265"/>
    </source>
</evidence>
<dbReference type="SUPFAM" id="SSF51905">
    <property type="entry name" value="FAD/NAD(P)-binding domain"/>
    <property type="match status" value="1"/>
</dbReference>
<keyword evidence="4 5" id="KW-0274">FAD</keyword>
<dbReference type="InterPro" id="IPR036188">
    <property type="entry name" value="FAD/NAD-bd_sf"/>
</dbReference>
<gene>
    <name evidence="8" type="ORF">EIP75_00400</name>
</gene>
<dbReference type="GO" id="GO:0016614">
    <property type="term" value="F:oxidoreductase activity, acting on CH-OH group of donors"/>
    <property type="evidence" value="ECO:0007669"/>
    <property type="project" value="InterPro"/>
</dbReference>
<comment type="similarity">
    <text evidence="2">Belongs to the GMC oxidoreductase family.</text>
</comment>
<evidence type="ECO:0000256" key="2">
    <source>
        <dbReference type="ARBA" id="ARBA00010790"/>
    </source>
</evidence>
<dbReference type="Pfam" id="PF05199">
    <property type="entry name" value="GMC_oxred_C"/>
    <property type="match status" value="1"/>
</dbReference>
<evidence type="ECO:0000259" key="6">
    <source>
        <dbReference type="Pfam" id="PF00732"/>
    </source>
</evidence>
<keyword evidence="3" id="KW-0285">Flavoprotein</keyword>
<dbReference type="OrthoDB" id="9785276at2"/>
<organism evidence="8 9">
    <name type="scientific">Aquabacterium soli</name>
    <dbReference type="NCBI Taxonomy" id="2493092"/>
    <lineage>
        <taxon>Bacteria</taxon>
        <taxon>Pseudomonadati</taxon>
        <taxon>Pseudomonadota</taxon>
        <taxon>Betaproteobacteria</taxon>
        <taxon>Burkholderiales</taxon>
        <taxon>Aquabacterium</taxon>
    </lineage>
</organism>
<feature type="binding site" evidence="5">
    <location>
        <position position="228"/>
    </location>
    <ligand>
        <name>FAD</name>
        <dbReference type="ChEBI" id="CHEBI:57692"/>
    </ligand>
</feature>
<evidence type="ECO:0000256" key="5">
    <source>
        <dbReference type="PIRSR" id="PIRSR000137-2"/>
    </source>
</evidence>
<dbReference type="Gene3D" id="3.30.560.10">
    <property type="entry name" value="Glucose Oxidase, domain 3"/>
    <property type="match status" value="1"/>
</dbReference>
<reference evidence="8 9" key="1">
    <citation type="submission" date="2018-12" db="EMBL/GenBank/DDBJ databases">
        <title>The whole draft genome of Aquabacterium sp. SJQ9.</title>
        <authorList>
            <person name="Sun L."/>
            <person name="Gao X."/>
            <person name="Chen W."/>
            <person name="Huang K."/>
        </authorList>
    </citation>
    <scope>NUCLEOTIDE SEQUENCE [LARGE SCALE GENOMIC DNA]</scope>
    <source>
        <strain evidence="8 9">SJQ9</strain>
    </source>
</reference>
<evidence type="ECO:0000256" key="4">
    <source>
        <dbReference type="ARBA" id="ARBA00022827"/>
    </source>
</evidence>
<comment type="cofactor">
    <cofactor evidence="1 5">
        <name>FAD</name>
        <dbReference type="ChEBI" id="CHEBI:57692"/>
    </cofactor>
</comment>
<feature type="domain" description="Glucose-methanol-choline oxidoreductase N-terminal" evidence="6">
    <location>
        <begin position="13"/>
        <end position="304"/>
    </location>
</feature>
<dbReference type="EMBL" id="RSED01000001">
    <property type="protein sequence ID" value="RRS06101.1"/>
    <property type="molecule type" value="Genomic_DNA"/>
</dbReference>
<dbReference type="GO" id="GO:0050660">
    <property type="term" value="F:flavin adenine dinucleotide binding"/>
    <property type="evidence" value="ECO:0007669"/>
    <property type="project" value="InterPro"/>
</dbReference>
<dbReference type="AlphaFoldDB" id="A0A3R8TW51"/>
<dbReference type="RefSeq" id="WP_125241244.1">
    <property type="nucleotide sequence ID" value="NZ_RSED01000001.1"/>
</dbReference>
<accession>A0A3R8TW51</accession>
<dbReference type="InterPro" id="IPR007867">
    <property type="entry name" value="GMC_OxRtase_C"/>
</dbReference>
<dbReference type="Pfam" id="PF00732">
    <property type="entry name" value="GMC_oxred_N"/>
    <property type="match status" value="1"/>
</dbReference>
<keyword evidence="9" id="KW-1185">Reference proteome</keyword>
<evidence type="ECO:0000256" key="3">
    <source>
        <dbReference type="ARBA" id="ARBA00022630"/>
    </source>
</evidence>
<dbReference type="PANTHER" id="PTHR11552">
    <property type="entry name" value="GLUCOSE-METHANOL-CHOLINE GMC OXIDOREDUCTASE"/>
    <property type="match status" value="1"/>
</dbReference>
<name>A0A3R8TW51_9BURK</name>